<dbReference type="AlphaFoldDB" id="A0A0P9DAD7"/>
<keyword evidence="1" id="KW-1133">Transmembrane helix</keyword>
<feature type="transmembrane region" description="Helical" evidence="1">
    <location>
        <begin position="105"/>
        <end position="125"/>
    </location>
</feature>
<evidence type="ECO:0000256" key="1">
    <source>
        <dbReference type="SAM" id="Phobius"/>
    </source>
</evidence>
<name>A0A0P9DAD7_9CHLR</name>
<sequence length="240" mass="26773">MTLLLALPTIAALLYAAWHALHAEPEETMQGTGIVRLALLGLSASWLAWYTLLSVGVPRYLFPATFFGSMFVAALLDDITGGFAPGATLQRASLLLRGRLSWQTVATWLMLLTVPLMCAITLLTLNRYYLTNSNPTAQQTAAWLASAPLPGTVETYESELHFLLDRPYHYPPDQLHIQLNHRSLLHEDIAIDYDPLAADPDYLVVGQFARENHLYDPAIQRGDFRPVQTFGGYTVYVRAR</sequence>
<protein>
    <submittedName>
        <fullName evidence="2">Uncharacterized protein</fullName>
    </submittedName>
</protein>
<feature type="transmembrane region" description="Helical" evidence="1">
    <location>
        <begin position="60"/>
        <end position="85"/>
    </location>
</feature>
<reference evidence="2 3" key="1">
    <citation type="submission" date="2015-09" db="EMBL/GenBank/DDBJ databases">
        <title>Draft genome sequence of Kouleothrix aurantiaca JCM 19913.</title>
        <authorList>
            <person name="Hemp J."/>
        </authorList>
    </citation>
    <scope>NUCLEOTIDE SEQUENCE [LARGE SCALE GENOMIC DNA]</scope>
    <source>
        <strain evidence="2 3">COM-B</strain>
    </source>
</reference>
<proteinExistence type="predicted"/>
<dbReference type="Proteomes" id="UP000050509">
    <property type="component" value="Unassembled WGS sequence"/>
</dbReference>
<comment type="caution">
    <text evidence="2">The sequence shown here is derived from an EMBL/GenBank/DDBJ whole genome shotgun (WGS) entry which is preliminary data.</text>
</comment>
<gene>
    <name evidence="2" type="ORF">SE17_14365</name>
</gene>
<accession>A0A0P9DAD7</accession>
<dbReference type="EMBL" id="LJCR01000483">
    <property type="protein sequence ID" value="KPV52626.1"/>
    <property type="molecule type" value="Genomic_DNA"/>
</dbReference>
<feature type="transmembrane region" description="Helical" evidence="1">
    <location>
        <begin position="33"/>
        <end position="53"/>
    </location>
</feature>
<keyword evidence="1" id="KW-0472">Membrane</keyword>
<organism evidence="2 3">
    <name type="scientific">Kouleothrix aurantiaca</name>
    <dbReference type="NCBI Taxonomy" id="186479"/>
    <lineage>
        <taxon>Bacteria</taxon>
        <taxon>Bacillati</taxon>
        <taxon>Chloroflexota</taxon>
        <taxon>Chloroflexia</taxon>
        <taxon>Chloroflexales</taxon>
        <taxon>Roseiflexineae</taxon>
        <taxon>Roseiflexaceae</taxon>
        <taxon>Kouleothrix</taxon>
    </lineage>
</organism>
<evidence type="ECO:0000313" key="2">
    <source>
        <dbReference type="EMBL" id="KPV52626.1"/>
    </source>
</evidence>
<keyword evidence="1" id="KW-0812">Transmembrane</keyword>
<evidence type="ECO:0000313" key="3">
    <source>
        <dbReference type="Proteomes" id="UP000050509"/>
    </source>
</evidence>
<keyword evidence="3" id="KW-1185">Reference proteome</keyword>